<evidence type="ECO:0000259" key="2">
    <source>
        <dbReference type="PROSITE" id="PS50240"/>
    </source>
</evidence>
<dbReference type="KEGG" id="soy:115886808"/>
<dbReference type="PANTHER" id="PTHR24260">
    <property type="match status" value="1"/>
</dbReference>
<dbReference type="PROSITE" id="PS00134">
    <property type="entry name" value="TRYPSIN_HIS"/>
    <property type="match status" value="1"/>
</dbReference>
<dbReference type="PROSITE" id="PS50240">
    <property type="entry name" value="TRYPSIN_DOM"/>
    <property type="match status" value="1"/>
</dbReference>
<dbReference type="InterPro" id="IPR001254">
    <property type="entry name" value="Trypsin_dom"/>
</dbReference>
<name>A0A6J2YEW4_SITOR</name>
<dbReference type="Gene3D" id="2.40.10.10">
    <property type="entry name" value="Trypsin-like serine proteases"/>
    <property type="match status" value="2"/>
</dbReference>
<dbReference type="RefSeq" id="XP_030761962.1">
    <property type="nucleotide sequence ID" value="XM_030906102.1"/>
</dbReference>
<dbReference type="InterPro" id="IPR018114">
    <property type="entry name" value="TRYPSIN_HIS"/>
</dbReference>
<dbReference type="SMART" id="SM00020">
    <property type="entry name" value="Tryp_SPc"/>
    <property type="match status" value="1"/>
</dbReference>
<dbReference type="InterPro" id="IPR001314">
    <property type="entry name" value="Peptidase_S1A"/>
</dbReference>
<dbReference type="OrthoDB" id="6147874at2759"/>
<dbReference type="PRINTS" id="PR00722">
    <property type="entry name" value="CHYMOTRYPSIN"/>
</dbReference>
<keyword evidence="1" id="KW-0732">Signal</keyword>
<dbReference type="GeneID" id="115886808"/>
<sequence>MYKVIALVLTCSMLHSSLGGPVTESINPLPISPCPEIVQYDYADGEGRLDATLVVSSPHILHGIWIRILFDRDIDEVTVKDSFGEVERRDGKVGFLIKNSDIILQRYEERLLRISVKYSGTEVPNLVEYRINAVTICPNSISNNGLYPNDKNASSDYLSSSITSEGQQAFSQENCGQTASKDTYPWQASIFTKQNNTEHYTCDATLVSPKHLITAAHCITYLRTSYPISPRSLKIYFDQHDLNDIDTLYFAKKITLYPGYSSENFLNDIAIIELDAPKKGSFVCLAGESSAVEEQGLLSGFRIENDGFGKAGAAKIERIDDGKCLDGLFGEFKELLGDENYCASYLKDGDSCVGTSGSGHITENSGKWYLQGILNAGILLQGKSKCKDSDSLVLTNINLYSKWIRREISRDL</sequence>
<dbReference type="InterPro" id="IPR031986">
    <property type="entry name" value="GD_N"/>
</dbReference>
<dbReference type="Pfam" id="PF00089">
    <property type="entry name" value="Trypsin"/>
    <property type="match status" value="1"/>
</dbReference>
<feature type="domain" description="Peptidase S1" evidence="2">
    <location>
        <begin position="176"/>
        <end position="409"/>
    </location>
</feature>
<accession>A0A6J2YEW4</accession>
<dbReference type="PANTHER" id="PTHR24260:SF143">
    <property type="entry name" value="SERINE PROTEASE GD-LIKE PROTEIN"/>
    <property type="match status" value="1"/>
</dbReference>
<dbReference type="InParanoid" id="A0A6J2YEW4"/>
<dbReference type="Pfam" id="PF16030">
    <property type="entry name" value="GD_N"/>
    <property type="match status" value="1"/>
</dbReference>
<dbReference type="GO" id="GO:0004252">
    <property type="term" value="F:serine-type endopeptidase activity"/>
    <property type="evidence" value="ECO:0007669"/>
    <property type="project" value="InterPro"/>
</dbReference>
<dbReference type="GO" id="GO:0006508">
    <property type="term" value="P:proteolysis"/>
    <property type="evidence" value="ECO:0007669"/>
    <property type="project" value="InterPro"/>
</dbReference>
<feature type="chain" id="PRO_5026861856" evidence="1">
    <location>
        <begin position="20"/>
        <end position="412"/>
    </location>
</feature>
<dbReference type="InterPro" id="IPR051333">
    <property type="entry name" value="CLIP_Serine_Protease"/>
</dbReference>
<proteinExistence type="predicted"/>
<gene>
    <name evidence="4" type="primary">LOC115886808</name>
</gene>
<evidence type="ECO:0000256" key="1">
    <source>
        <dbReference type="SAM" id="SignalP"/>
    </source>
</evidence>
<dbReference type="SUPFAM" id="SSF50494">
    <property type="entry name" value="Trypsin-like serine proteases"/>
    <property type="match status" value="1"/>
</dbReference>
<evidence type="ECO:0000313" key="4">
    <source>
        <dbReference type="RefSeq" id="XP_030761962.1"/>
    </source>
</evidence>
<dbReference type="InterPro" id="IPR043504">
    <property type="entry name" value="Peptidase_S1_PA_chymotrypsin"/>
</dbReference>
<reference evidence="4" key="1">
    <citation type="submission" date="2025-08" db="UniProtKB">
        <authorList>
            <consortium name="RefSeq"/>
        </authorList>
    </citation>
    <scope>IDENTIFICATION</scope>
    <source>
        <tissue evidence="4">Gonads</tissue>
    </source>
</reference>
<feature type="signal peptide" evidence="1">
    <location>
        <begin position="1"/>
        <end position="19"/>
    </location>
</feature>
<evidence type="ECO:0000313" key="3">
    <source>
        <dbReference type="Proteomes" id="UP000504635"/>
    </source>
</evidence>
<protein>
    <submittedName>
        <fullName evidence="4">CLIP domain-containing serine protease 14D-like</fullName>
    </submittedName>
</protein>
<dbReference type="AlphaFoldDB" id="A0A6J2YEW4"/>
<keyword evidence="3" id="KW-1185">Reference proteome</keyword>
<organism evidence="3 4">
    <name type="scientific">Sitophilus oryzae</name>
    <name type="common">Rice weevil</name>
    <name type="synonym">Curculio oryzae</name>
    <dbReference type="NCBI Taxonomy" id="7048"/>
    <lineage>
        <taxon>Eukaryota</taxon>
        <taxon>Metazoa</taxon>
        <taxon>Ecdysozoa</taxon>
        <taxon>Arthropoda</taxon>
        <taxon>Hexapoda</taxon>
        <taxon>Insecta</taxon>
        <taxon>Pterygota</taxon>
        <taxon>Neoptera</taxon>
        <taxon>Endopterygota</taxon>
        <taxon>Coleoptera</taxon>
        <taxon>Polyphaga</taxon>
        <taxon>Cucujiformia</taxon>
        <taxon>Curculionidae</taxon>
        <taxon>Dryophthorinae</taxon>
        <taxon>Sitophilus</taxon>
    </lineage>
</organism>
<dbReference type="Proteomes" id="UP000504635">
    <property type="component" value="Unplaced"/>
</dbReference>
<dbReference type="InterPro" id="IPR009003">
    <property type="entry name" value="Peptidase_S1_PA"/>
</dbReference>